<dbReference type="AlphaFoldDB" id="A0A238UNW2"/>
<dbReference type="SUPFAM" id="SSF54427">
    <property type="entry name" value="NTF2-like"/>
    <property type="match status" value="1"/>
</dbReference>
<proteinExistence type="predicted"/>
<dbReference type="RefSeq" id="WP_089307609.1">
    <property type="nucleotide sequence ID" value="NZ_FZNK01000001.1"/>
</dbReference>
<protein>
    <submittedName>
        <fullName evidence="3">Ketosteroid isomerase-related protein</fullName>
    </submittedName>
</protein>
<dbReference type="EMBL" id="FZNK01000001">
    <property type="protein sequence ID" value="SNR23621.1"/>
    <property type="molecule type" value="Genomic_DNA"/>
</dbReference>
<dbReference type="Pfam" id="PF12680">
    <property type="entry name" value="SnoaL_2"/>
    <property type="match status" value="1"/>
</dbReference>
<feature type="compositionally biased region" description="Basic and acidic residues" evidence="1">
    <location>
        <begin position="1"/>
        <end position="12"/>
    </location>
</feature>
<accession>A0A238UNW2</accession>
<feature type="compositionally biased region" description="Basic and acidic residues" evidence="1">
    <location>
        <begin position="25"/>
        <end position="39"/>
    </location>
</feature>
<feature type="domain" description="SnoaL-like" evidence="2">
    <location>
        <begin position="57"/>
        <end position="152"/>
    </location>
</feature>
<reference evidence="3 4" key="1">
    <citation type="submission" date="2017-06" db="EMBL/GenBank/DDBJ databases">
        <authorList>
            <person name="Kim H.J."/>
            <person name="Triplett B.A."/>
        </authorList>
    </citation>
    <scope>NUCLEOTIDE SEQUENCE [LARGE SCALE GENOMIC DNA]</scope>
    <source>
        <strain evidence="3 4">DSM 19316</strain>
    </source>
</reference>
<dbReference type="InterPro" id="IPR037401">
    <property type="entry name" value="SnoaL-like"/>
</dbReference>
<name>A0A238UNW2_HALEZ</name>
<sequence>MPSRREADDAERGANAPDSGANADADSRANADADSRANADADSGDPAGESADPAALARAYYDAIDAGEYERLASLLDPEFVQRRGDRTFEGRDRFVAFMRDGRPNTDTTHAVDRVYPSGPGVAVRGRLRDVDGDVLFAFVDVFETEAGRLTSLETYGAESSDG</sequence>
<dbReference type="GO" id="GO:0016853">
    <property type="term" value="F:isomerase activity"/>
    <property type="evidence" value="ECO:0007669"/>
    <property type="project" value="UniProtKB-KW"/>
</dbReference>
<evidence type="ECO:0000313" key="4">
    <source>
        <dbReference type="Proteomes" id="UP000198297"/>
    </source>
</evidence>
<evidence type="ECO:0000256" key="1">
    <source>
        <dbReference type="SAM" id="MobiDB-lite"/>
    </source>
</evidence>
<dbReference type="Proteomes" id="UP000198297">
    <property type="component" value="Unassembled WGS sequence"/>
</dbReference>
<keyword evidence="3" id="KW-0413">Isomerase</keyword>
<gene>
    <name evidence="3" type="ORF">SAMN06266787_101164</name>
</gene>
<evidence type="ECO:0000313" key="3">
    <source>
        <dbReference type="EMBL" id="SNR23621.1"/>
    </source>
</evidence>
<evidence type="ECO:0000259" key="2">
    <source>
        <dbReference type="Pfam" id="PF12680"/>
    </source>
</evidence>
<organism evidence="3 4">
    <name type="scientific">Halorubrum ezzemoulense</name>
    <name type="common">Halorubrum chaoviator</name>
    <dbReference type="NCBI Taxonomy" id="337243"/>
    <lineage>
        <taxon>Archaea</taxon>
        <taxon>Methanobacteriati</taxon>
        <taxon>Methanobacteriota</taxon>
        <taxon>Stenosarchaea group</taxon>
        <taxon>Halobacteria</taxon>
        <taxon>Halobacteriales</taxon>
        <taxon>Haloferacaceae</taxon>
        <taxon>Halorubrum</taxon>
    </lineage>
</organism>
<dbReference type="InterPro" id="IPR032710">
    <property type="entry name" value="NTF2-like_dom_sf"/>
</dbReference>
<feature type="region of interest" description="Disordered" evidence="1">
    <location>
        <begin position="1"/>
        <end position="52"/>
    </location>
</feature>
<dbReference type="Gene3D" id="3.10.450.50">
    <property type="match status" value="1"/>
</dbReference>